<organism evidence="2 3">
    <name type="scientific">Ovis ammon polii</name>
    <dbReference type="NCBI Taxonomy" id="230172"/>
    <lineage>
        <taxon>Eukaryota</taxon>
        <taxon>Metazoa</taxon>
        <taxon>Chordata</taxon>
        <taxon>Craniata</taxon>
        <taxon>Vertebrata</taxon>
        <taxon>Euteleostomi</taxon>
        <taxon>Mammalia</taxon>
        <taxon>Eutheria</taxon>
        <taxon>Laurasiatheria</taxon>
        <taxon>Artiodactyla</taxon>
        <taxon>Ruminantia</taxon>
        <taxon>Pecora</taxon>
        <taxon>Bovidae</taxon>
        <taxon>Caprinae</taxon>
        <taxon>Ovis</taxon>
    </lineage>
</organism>
<dbReference type="EMBL" id="JAKZEL010000003">
    <property type="protein sequence ID" value="KAI4545517.1"/>
    <property type="molecule type" value="Genomic_DNA"/>
</dbReference>
<evidence type="ECO:0000313" key="2">
    <source>
        <dbReference type="EMBL" id="KAI4545517.1"/>
    </source>
</evidence>
<comment type="caution">
    <text evidence="2">The sequence shown here is derived from an EMBL/GenBank/DDBJ whole genome shotgun (WGS) entry which is preliminary data.</text>
</comment>
<proteinExistence type="predicted"/>
<reference evidence="2" key="1">
    <citation type="submission" date="2022-03" db="EMBL/GenBank/DDBJ databases">
        <title>Genomic analyses of argali, domestic sheep and their hybrids provide insights into chromosomal evolution, heterosis and genetic basis of agronomic traits.</title>
        <authorList>
            <person name="Li M."/>
        </authorList>
    </citation>
    <scope>NUCLEOTIDE SEQUENCE</scope>
    <source>
        <strain evidence="2">CAU-MHL-2022a</strain>
        <tissue evidence="2">Skin</tissue>
    </source>
</reference>
<evidence type="ECO:0000256" key="1">
    <source>
        <dbReference type="SAM" id="MobiDB-lite"/>
    </source>
</evidence>
<dbReference type="Proteomes" id="UP001214576">
    <property type="component" value="Unassembled WGS sequence"/>
</dbReference>
<evidence type="ECO:0000313" key="3">
    <source>
        <dbReference type="Proteomes" id="UP001214576"/>
    </source>
</evidence>
<feature type="region of interest" description="Disordered" evidence="1">
    <location>
        <begin position="86"/>
        <end position="131"/>
    </location>
</feature>
<sequence length="131" mass="14935">MEVFCELCFCLHGLNAHDSGTSLFVEVTERDSLALEQDSDEGKEDLASHLVWRIHPQRRTTARPGSSIARKSTLFLFERAARSFHLSPNQTPRLQCTREGKKKDSETAKERRRGAEMAKQRKRSLSSLFSV</sequence>
<protein>
    <submittedName>
        <fullName evidence="2">Uncharacterized protein</fullName>
    </submittedName>
</protein>
<gene>
    <name evidence="2" type="ORF">MG293_005783</name>
</gene>
<keyword evidence="3" id="KW-1185">Reference proteome</keyword>
<accession>A0AAD4YFM5</accession>
<name>A0AAD4YFM5_OVIAM</name>
<dbReference type="AlphaFoldDB" id="A0AAD4YFM5"/>
<feature type="compositionally biased region" description="Basic and acidic residues" evidence="1">
    <location>
        <begin position="96"/>
        <end position="119"/>
    </location>
</feature>